<dbReference type="GO" id="GO:0019391">
    <property type="term" value="P:glucuronoside catabolic process"/>
    <property type="evidence" value="ECO:0007669"/>
    <property type="project" value="TreeGrafter"/>
</dbReference>
<dbReference type="Proteomes" id="UP000681720">
    <property type="component" value="Unassembled WGS sequence"/>
</dbReference>
<feature type="non-terminal residue" evidence="3">
    <location>
        <position position="1"/>
    </location>
</feature>
<dbReference type="EMBL" id="CAJOBI010195886">
    <property type="protein sequence ID" value="CAF4976142.1"/>
    <property type="molecule type" value="Genomic_DNA"/>
</dbReference>
<dbReference type="InterPro" id="IPR008979">
    <property type="entry name" value="Galactose-bd-like_sf"/>
</dbReference>
<dbReference type="GO" id="GO:0005975">
    <property type="term" value="P:carbohydrate metabolic process"/>
    <property type="evidence" value="ECO:0007669"/>
    <property type="project" value="InterPro"/>
</dbReference>
<organism evidence="3 5">
    <name type="scientific">Rotaria magnacalcarata</name>
    <dbReference type="NCBI Taxonomy" id="392030"/>
    <lineage>
        <taxon>Eukaryota</taxon>
        <taxon>Metazoa</taxon>
        <taxon>Spiralia</taxon>
        <taxon>Gnathifera</taxon>
        <taxon>Rotifera</taxon>
        <taxon>Eurotatoria</taxon>
        <taxon>Bdelloidea</taxon>
        <taxon>Philodinida</taxon>
        <taxon>Philodinidae</taxon>
        <taxon>Rotaria</taxon>
    </lineage>
</organism>
<dbReference type="GO" id="GO:0005615">
    <property type="term" value="C:extracellular space"/>
    <property type="evidence" value="ECO:0007669"/>
    <property type="project" value="TreeGrafter"/>
</dbReference>
<accession>A0A8S3CDK8</accession>
<gene>
    <name evidence="3" type="ORF">GIL414_LOCUS51730</name>
    <name evidence="4" type="ORF">SMN809_LOCUS55454</name>
</gene>
<sequence length="81" mass="9066">LRFQAAHYEANVWVNGQSAVDHSGGHLPFEVDITRFISSSVSYSKVRIVVAVNNTLTSTTLPPGYLHIYNPTYRVLETPFD</sequence>
<evidence type="ECO:0000313" key="3">
    <source>
        <dbReference type="EMBL" id="CAF4898803.1"/>
    </source>
</evidence>
<comment type="similarity">
    <text evidence="1">Belongs to the glycosyl hydrolase 2 family.</text>
</comment>
<dbReference type="PANTHER" id="PTHR10066">
    <property type="entry name" value="BETA-GLUCURONIDASE"/>
    <property type="match status" value="1"/>
</dbReference>
<evidence type="ECO:0000256" key="1">
    <source>
        <dbReference type="ARBA" id="ARBA00007401"/>
    </source>
</evidence>
<comment type="caution">
    <text evidence="3">The sequence shown here is derived from an EMBL/GenBank/DDBJ whole genome shotgun (WGS) entry which is preliminary data.</text>
</comment>
<reference evidence="3" key="1">
    <citation type="submission" date="2021-02" db="EMBL/GenBank/DDBJ databases">
        <authorList>
            <person name="Nowell W R."/>
        </authorList>
    </citation>
    <scope>NUCLEOTIDE SEQUENCE</scope>
</reference>
<proteinExistence type="inferred from homology"/>
<dbReference type="GO" id="GO:0004566">
    <property type="term" value="F:beta-glucuronidase activity"/>
    <property type="evidence" value="ECO:0007669"/>
    <property type="project" value="TreeGrafter"/>
</dbReference>
<feature type="domain" description="Glycosyl hydrolases family 2 sugar binding" evidence="2">
    <location>
        <begin position="1"/>
        <end position="54"/>
    </location>
</feature>
<dbReference type="EMBL" id="CAJOBJ010175435">
    <property type="protein sequence ID" value="CAF4898803.1"/>
    <property type="molecule type" value="Genomic_DNA"/>
</dbReference>
<protein>
    <recommendedName>
        <fullName evidence="2">Glycosyl hydrolases family 2 sugar binding domain-containing protein</fullName>
    </recommendedName>
</protein>
<dbReference type="Proteomes" id="UP000676336">
    <property type="component" value="Unassembled WGS sequence"/>
</dbReference>
<evidence type="ECO:0000259" key="2">
    <source>
        <dbReference type="Pfam" id="PF02837"/>
    </source>
</evidence>
<evidence type="ECO:0000313" key="4">
    <source>
        <dbReference type="EMBL" id="CAF4976142.1"/>
    </source>
</evidence>
<dbReference type="Gene3D" id="2.60.120.260">
    <property type="entry name" value="Galactose-binding domain-like"/>
    <property type="match status" value="1"/>
</dbReference>
<dbReference type="Pfam" id="PF02837">
    <property type="entry name" value="Glyco_hydro_2_N"/>
    <property type="match status" value="1"/>
</dbReference>
<evidence type="ECO:0000313" key="5">
    <source>
        <dbReference type="Proteomes" id="UP000681720"/>
    </source>
</evidence>
<dbReference type="PANTHER" id="PTHR10066:SF67">
    <property type="entry name" value="BETA-GLUCURONIDASE"/>
    <property type="match status" value="1"/>
</dbReference>
<dbReference type="InterPro" id="IPR006104">
    <property type="entry name" value="Glyco_hydro_2_N"/>
</dbReference>
<dbReference type="AlphaFoldDB" id="A0A8S3CDK8"/>
<dbReference type="GO" id="GO:0030246">
    <property type="term" value="F:carbohydrate binding"/>
    <property type="evidence" value="ECO:0007669"/>
    <property type="project" value="TreeGrafter"/>
</dbReference>
<feature type="non-terminal residue" evidence="3">
    <location>
        <position position="81"/>
    </location>
</feature>
<name>A0A8S3CDK8_9BILA</name>
<dbReference type="SUPFAM" id="SSF49785">
    <property type="entry name" value="Galactose-binding domain-like"/>
    <property type="match status" value="1"/>
</dbReference>